<dbReference type="EMBL" id="JARVKM010000002">
    <property type="protein sequence ID" value="KAK9782634.1"/>
    <property type="molecule type" value="Genomic_DNA"/>
</dbReference>
<dbReference type="PANTHER" id="PTHR33048:SF47">
    <property type="entry name" value="INTEGRAL MEMBRANE PROTEIN-RELATED"/>
    <property type="match status" value="1"/>
</dbReference>
<feature type="transmembrane region" description="Helical" evidence="7">
    <location>
        <begin position="96"/>
        <end position="118"/>
    </location>
</feature>
<evidence type="ECO:0000256" key="3">
    <source>
        <dbReference type="ARBA" id="ARBA00022989"/>
    </source>
</evidence>
<dbReference type="PANTHER" id="PTHR33048">
    <property type="entry name" value="PTH11-LIKE INTEGRAL MEMBRANE PROTEIN (AFU_ORTHOLOGUE AFUA_5G11245)"/>
    <property type="match status" value="1"/>
</dbReference>
<evidence type="ECO:0000256" key="6">
    <source>
        <dbReference type="SAM" id="MobiDB-lite"/>
    </source>
</evidence>
<evidence type="ECO:0000259" key="8">
    <source>
        <dbReference type="Pfam" id="PF20684"/>
    </source>
</evidence>
<gene>
    <name evidence="9" type="ORF">SCAR479_00977</name>
</gene>
<evidence type="ECO:0000256" key="1">
    <source>
        <dbReference type="ARBA" id="ARBA00004141"/>
    </source>
</evidence>
<keyword evidence="10" id="KW-1185">Reference proteome</keyword>
<feature type="transmembrane region" description="Helical" evidence="7">
    <location>
        <begin position="57"/>
        <end position="76"/>
    </location>
</feature>
<evidence type="ECO:0000313" key="10">
    <source>
        <dbReference type="Proteomes" id="UP001465668"/>
    </source>
</evidence>
<feature type="domain" description="Rhodopsin" evidence="8">
    <location>
        <begin position="41"/>
        <end position="281"/>
    </location>
</feature>
<reference evidence="9 10" key="1">
    <citation type="submission" date="2024-02" db="EMBL/GenBank/DDBJ databases">
        <title>First draft genome assembly of two strains of Seiridium cardinale.</title>
        <authorList>
            <person name="Emiliani G."/>
            <person name="Scali E."/>
        </authorList>
    </citation>
    <scope>NUCLEOTIDE SEQUENCE [LARGE SCALE GENOMIC DNA]</scope>
    <source>
        <strain evidence="9 10">BM-138-000479</strain>
    </source>
</reference>
<evidence type="ECO:0000256" key="2">
    <source>
        <dbReference type="ARBA" id="ARBA00022692"/>
    </source>
</evidence>
<evidence type="ECO:0000256" key="4">
    <source>
        <dbReference type="ARBA" id="ARBA00023136"/>
    </source>
</evidence>
<dbReference type="Proteomes" id="UP001465668">
    <property type="component" value="Unassembled WGS sequence"/>
</dbReference>
<evidence type="ECO:0000313" key="9">
    <source>
        <dbReference type="EMBL" id="KAK9782634.1"/>
    </source>
</evidence>
<name>A0ABR2Y804_9PEZI</name>
<proteinExistence type="inferred from homology"/>
<feature type="transmembrane region" description="Helical" evidence="7">
    <location>
        <begin position="189"/>
        <end position="208"/>
    </location>
</feature>
<evidence type="ECO:0000256" key="5">
    <source>
        <dbReference type="ARBA" id="ARBA00038359"/>
    </source>
</evidence>
<accession>A0ABR2Y804</accession>
<dbReference type="InterPro" id="IPR049326">
    <property type="entry name" value="Rhodopsin_dom_fungi"/>
</dbReference>
<evidence type="ECO:0000256" key="7">
    <source>
        <dbReference type="SAM" id="Phobius"/>
    </source>
</evidence>
<keyword evidence="3 7" id="KW-1133">Transmembrane helix</keyword>
<protein>
    <recommendedName>
        <fullName evidence="8">Rhodopsin domain-containing protein</fullName>
    </recommendedName>
</protein>
<comment type="subcellular location">
    <subcellularLocation>
        <location evidence="1">Membrane</location>
        <topology evidence="1">Multi-pass membrane protein</topology>
    </subcellularLocation>
</comment>
<keyword evidence="2 7" id="KW-0812">Transmembrane</keyword>
<feature type="transmembrane region" description="Helical" evidence="7">
    <location>
        <begin position="220"/>
        <end position="239"/>
    </location>
</feature>
<feature type="transmembrane region" description="Helical" evidence="7">
    <location>
        <begin position="20"/>
        <end position="45"/>
    </location>
</feature>
<dbReference type="InterPro" id="IPR052337">
    <property type="entry name" value="SAT4-like"/>
</dbReference>
<organism evidence="9 10">
    <name type="scientific">Seiridium cardinale</name>
    <dbReference type="NCBI Taxonomy" id="138064"/>
    <lineage>
        <taxon>Eukaryota</taxon>
        <taxon>Fungi</taxon>
        <taxon>Dikarya</taxon>
        <taxon>Ascomycota</taxon>
        <taxon>Pezizomycotina</taxon>
        <taxon>Sordariomycetes</taxon>
        <taxon>Xylariomycetidae</taxon>
        <taxon>Amphisphaeriales</taxon>
        <taxon>Sporocadaceae</taxon>
        <taxon>Seiridium</taxon>
    </lineage>
</organism>
<dbReference type="Pfam" id="PF20684">
    <property type="entry name" value="Fung_rhodopsin"/>
    <property type="match status" value="1"/>
</dbReference>
<sequence length="401" mass="43816">MKRQDSTPDLATLEGGNRSSINAVVSCSIIMPVFATVLVYLRVYVRRTRGHIAMDDWLIIACLPFMYAMTTTALLTVYRGGLGHPLQQLTALDSNIISVALKCLFGMEIIYSSLISLIKLSVLAMYRKIFPTPLVNKGTYVLGVTVLAWWVAVILVTLLQCRPLYGLWDLAATETAQCMDQLALFLGNAIPNIIIDAFILALPLYEVARLQMTRLKKIGVFIIFLLGGITIVISGVRLRSGLHLLRPDQTDYTLHVGPLWAWTVVEPAMGIICACLPTVGGPLVGTIVKLVTTPKPTQRNESSGLKGCFKTIPTNGSGSSRAIKRPGLSKVKGDDGTGSFERLNDESAVPSPTDLWPKGYRGERIYTVSGRRTPSEQSDDIPLTSITVKQEMSWSESKAAT</sequence>
<comment type="caution">
    <text evidence="9">The sequence shown here is derived from an EMBL/GenBank/DDBJ whole genome shotgun (WGS) entry which is preliminary data.</text>
</comment>
<feature type="transmembrane region" description="Helical" evidence="7">
    <location>
        <begin position="139"/>
        <end position="159"/>
    </location>
</feature>
<feature type="region of interest" description="Disordered" evidence="6">
    <location>
        <begin position="316"/>
        <end position="356"/>
    </location>
</feature>
<keyword evidence="4 7" id="KW-0472">Membrane</keyword>
<comment type="similarity">
    <text evidence="5">Belongs to the SAT4 family.</text>
</comment>